<keyword evidence="2" id="KW-0863">Zinc-finger</keyword>
<evidence type="ECO:0000259" key="5">
    <source>
        <dbReference type="Pfam" id="PF01258"/>
    </source>
</evidence>
<evidence type="ECO:0000313" key="6">
    <source>
        <dbReference type="EMBL" id="GAA4650051.1"/>
    </source>
</evidence>
<keyword evidence="7" id="KW-1185">Reference proteome</keyword>
<proteinExistence type="predicted"/>
<evidence type="ECO:0000256" key="4">
    <source>
        <dbReference type="PROSITE-ProRule" id="PRU00510"/>
    </source>
</evidence>
<name>A0ABP8V286_9GAMM</name>
<feature type="zinc finger region" description="dksA C4-type" evidence="4">
    <location>
        <begin position="88"/>
        <end position="112"/>
    </location>
</feature>
<dbReference type="Proteomes" id="UP001500604">
    <property type="component" value="Unassembled WGS sequence"/>
</dbReference>
<sequence>MDELTRAQREELTGNLLSLRDDLRQQLDRTRESAQTVTLVQQAFGRVSRIDALQQQSMAQASKAQCEQQLRQVLRALADVDSGDYGFCRSCDNPIGYERLRIRPETPLCLNCQTQAEQP</sequence>
<gene>
    <name evidence="6" type="ORF">GCM10023116_23340</name>
</gene>
<dbReference type="RefSeq" id="WP_345196136.1">
    <property type="nucleotide sequence ID" value="NZ_BAABFL010000355.1"/>
</dbReference>
<protein>
    <recommendedName>
        <fullName evidence="5">Zinc finger DksA/TraR C4-type domain-containing protein</fullName>
    </recommendedName>
</protein>
<dbReference type="InterPro" id="IPR000962">
    <property type="entry name" value="Znf_DskA_TraR"/>
</dbReference>
<dbReference type="PANTHER" id="PTHR33823:SF4">
    <property type="entry name" value="GENERAL STRESS PROTEIN 16O"/>
    <property type="match status" value="1"/>
</dbReference>
<keyword evidence="3" id="KW-0862">Zinc</keyword>
<dbReference type="PROSITE" id="PS51128">
    <property type="entry name" value="ZF_DKSA_2"/>
    <property type="match status" value="1"/>
</dbReference>
<keyword evidence="1" id="KW-0479">Metal-binding</keyword>
<comment type="caution">
    <text evidence="6">The sequence shown here is derived from an EMBL/GenBank/DDBJ whole genome shotgun (WGS) entry which is preliminary data.</text>
</comment>
<dbReference type="PANTHER" id="PTHR33823">
    <property type="entry name" value="RNA POLYMERASE-BINDING TRANSCRIPTION FACTOR DKSA-RELATED"/>
    <property type="match status" value="1"/>
</dbReference>
<evidence type="ECO:0000313" key="7">
    <source>
        <dbReference type="Proteomes" id="UP001500604"/>
    </source>
</evidence>
<evidence type="ECO:0000256" key="3">
    <source>
        <dbReference type="ARBA" id="ARBA00022833"/>
    </source>
</evidence>
<dbReference type="Gene3D" id="1.20.120.910">
    <property type="entry name" value="DksA, coiled-coil domain"/>
    <property type="match status" value="1"/>
</dbReference>
<dbReference type="Pfam" id="PF01258">
    <property type="entry name" value="zf-dskA_traR"/>
    <property type="match status" value="1"/>
</dbReference>
<dbReference type="EMBL" id="BAABFL010000355">
    <property type="protein sequence ID" value="GAA4650051.1"/>
    <property type="molecule type" value="Genomic_DNA"/>
</dbReference>
<reference evidence="7" key="1">
    <citation type="journal article" date="2019" name="Int. J. Syst. Evol. Microbiol.">
        <title>The Global Catalogue of Microorganisms (GCM) 10K type strain sequencing project: providing services to taxonomists for standard genome sequencing and annotation.</title>
        <authorList>
            <consortium name="The Broad Institute Genomics Platform"/>
            <consortium name="The Broad Institute Genome Sequencing Center for Infectious Disease"/>
            <person name="Wu L."/>
            <person name="Ma J."/>
        </authorList>
    </citation>
    <scope>NUCLEOTIDE SEQUENCE [LARGE SCALE GENOMIC DNA]</scope>
    <source>
        <strain evidence="7">JCM 17805</strain>
    </source>
</reference>
<organism evidence="6 7">
    <name type="scientific">Kistimonas scapharcae</name>
    <dbReference type="NCBI Taxonomy" id="1036133"/>
    <lineage>
        <taxon>Bacteria</taxon>
        <taxon>Pseudomonadati</taxon>
        <taxon>Pseudomonadota</taxon>
        <taxon>Gammaproteobacteria</taxon>
        <taxon>Oceanospirillales</taxon>
        <taxon>Endozoicomonadaceae</taxon>
        <taxon>Kistimonas</taxon>
    </lineage>
</organism>
<accession>A0ABP8V286</accession>
<evidence type="ECO:0000256" key="1">
    <source>
        <dbReference type="ARBA" id="ARBA00022723"/>
    </source>
</evidence>
<feature type="domain" description="Zinc finger DksA/TraR C4-type" evidence="5">
    <location>
        <begin position="83"/>
        <end position="118"/>
    </location>
</feature>
<evidence type="ECO:0000256" key="2">
    <source>
        <dbReference type="ARBA" id="ARBA00022771"/>
    </source>
</evidence>
<dbReference type="SUPFAM" id="SSF57716">
    <property type="entry name" value="Glucocorticoid receptor-like (DNA-binding domain)"/>
    <property type="match status" value="1"/>
</dbReference>